<dbReference type="Proteomes" id="UP001403385">
    <property type="component" value="Unassembled WGS sequence"/>
</dbReference>
<organism evidence="1 2">
    <name type="scientific">Rapidithrix thailandica</name>
    <dbReference type="NCBI Taxonomy" id="413964"/>
    <lineage>
        <taxon>Bacteria</taxon>
        <taxon>Pseudomonadati</taxon>
        <taxon>Bacteroidota</taxon>
        <taxon>Cytophagia</taxon>
        <taxon>Cytophagales</taxon>
        <taxon>Flammeovirgaceae</taxon>
        <taxon>Rapidithrix</taxon>
    </lineage>
</organism>
<evidence type="ECO:0000313" key="1">
    <source>
        <dbReference type="EMBL" id="MEN7550225.1"/>
    </source>
</evidence>
<proteinExistence type="predicted"/>
<dbReference type="RefSeq" id="WP_346823004.1">
    <property type="nucleotide sequence ID" value="NZ_JBDKWZ010000012.1"/>
</dbReference>
<comment type="caution">
    <text evidence="1">The sequence shown here is derived from an EMBL/GenBank/DDBJ whole genome shotgun (WGS) entry which is preliminary data.</text>
</comment>
<accession>A0AAW9S4X7</accession>
<dbReference type="InterPro" id="IPR032183">
    <property type="entry name" value="PKD-like"/>
</dbReference>
<dbReference type="AlphaFoldDB" id="A0AAW9S4X7"/>
<dbReference type="EMBL" id="JBDKWZ010000012">
    <property type="protein sequence ID" value="MEN7550225.1"/>
    <property type="molecule type" value="Genomic_DNA"/>
</dbReference>
<keyword evidence="1" id="KW-0449">Lipoprotein</keyword>
<dbReference type="Pfam" id="PF16407">
    <property type="entry name" value="PKD_2"/>
    <property type="match status" value="1"/>
</dbReference>
<keyword evidence="2" id="KW-1185">Reference proteome</keyword>
<protein>
    <submittedName>
        <fullName evidence="1">PKD-like family lipoprotein</fullName>
    </submittedName>
</protein>
<reference evidence="1 2" key="1">
    <citation type="submission" date="2024-04" db="EMBL/GenBank/DDBJ databases">
        <title>Novel genus in family Flammeovirgaceae.</title>
        <authorList>
            <person name="Nguyen T.H."/>
            <person name="Vuong T.Q."/>
            <person name="Le H."/>
            <person name="Kim S.-G."/>
        </authorList>
    </citation>
    <scope>NUCLEOTIDE SEQUENCE [LARGE SCALE GENOMIC DNA]</scope>
    <source>
        <strain evidence="1 2">JCM 23209</strain>
    </source>
</reference>
<sequence>MSACYEDLGNYDYSPINEIAIEGISEEYNVFFSDSFQLSPNLTFTLDPGGEDQNYDYEWFVINKAGVLPAEKKKDLSTEKDLNILVSLTPGKYTLYYRVLDKQSGIQWQQTCDFNVKSNIFEGWLVLNDVAGEARLDMISLINDKDSLIKDVLGFTHSSLELTGKPKGVYTYHYDPNQYGIYVSTTGNGTTKIDPETFGWSTTQHLSYEFISKPSPTILAEYMQNNSSFSCFVYSEGNMYFYLRVMQVFYGVPINIVQGEEEPFEVAPFVGEGGYGNSILYDNTNKRFVQFNFNATNCTLMPEGEKFDFNTGKDLVYMIRSDFNSGEVFAILKDTDSGKHYLGRVTEGTAKQTYYNEMPATDIDQAENFAIDPVFGYIFYNVGSKVYEYDFSLKQSKLMLDYGSSEITCLKFNGSKTDNTKLIVCSYDPAGETGKSGKMELFSVMPVNGPLELYESHEGLAKVVDVAYRER</sequence>
<gene>
    <name evidence="1" type="ORF">AAG747_20060</name>
</gene>
<evidence type="ECO:0000313" key="2">
    <source>
        <dbReference type="Proteomes" id="UP001403385"/>
    </source>
</evidence>
<name>A0AAW9S4X7_9BACT</name>